<feature type="non-terminal residue" evidence="2">
    <location>
        <position position="86"/>
    </location>
</feature>
<organism evidence="2 3">
    <name type="scientific">Heterotrigona itama</name>
    <dbReference type="NCBI Taxonomy" id="395501"/>
    <lineage>
        <taxon>Eukaryota</taxon>
        <taxon>Metazoa</taxon>
        <taxon>Ecdysozoa</taxon>
        <taxon>Arthropoda</taxon>
        <taxon>Hexapoda</taxon>
        <taxon>Insecta</taxon>
        <taxon>Pterygota</taxon>
        <taxon>Neoptera</taxon>
        <taxon>Endopterygota</taxon>
        <taxon>Hymenoptera</taxon>
        <taxon>Apocrita</taxon>
        <taxon>Aculeata</taxon>
        <taxon>Apoidea</taxon>
        <taxon>Anthophila</taxon>
        <taxon>Apidae</taxon>
        <taxon>Heterotrigona</taxon>
    </lineage>
</organism>
<dbReference type="Pfam" id="PF26217">
    <property type="entry name" value="GDPGP1_N"/>
    <property type="match status" value="1"/>
</dbReference>
<feature type="non-terminal residue" evidence="2">
    <location>
        <position position="1"/>
    </location>
</feature>
<evidence type="ECO:0000313" key="3">
    <source>
        <dbReference type="Proteomes" id="UP000752696"/>
    </source>
</evidence>
<proteinExistence type="predicted"/>
<dbReference type="EMBL" id="CAJDYZ010000500">
    <property type="protein sequence ID" value="CAD1468411.1"/>
    <property type="molecule type" value="Genomic_DNA"/>
</dbReference>
<comment type="caution">
    <text evidence="2">The sequence shown here is derived from an EMBL/GenBank/DDBJ whole genome shotgun (WGS) entry which is preliminary data.</text>
</comment>
<accession>A0A6V7GU45</accession>
<name>A0A6V7GU45_9HYME</name>
<reference evidence="2" key="1">
    <citation type="submission" date="2020-07" db="EMBL/GenBank/DDBJ databases">
        <authorList>
            <person name="Nazaruddin N."/>
        </authorList>
    </citation>
    <scope>NUCLEOTIDE SEQUENCE</scope>
</reference>
<dbReference type="AlphaFoldDB" id="A0A6V7GU45"/>
<protein>
    <recommendedName>
        <fullName evidence="1">GDPGP1-like N-terminal domain-containing protein</fullName>
    </recommendedName>
</protein>
<dbReference type="InterPro" id="IPR058866">
    <property type="entry name" value="GDPGP1_N"/>
</dbReference>
<evidence type="ECO:0000259" key="1">
    <source>
        <dbReference type="Pfam" id="PF26217"/>
    </source>
</evidence>
<evidence type="ECO:0000313" key="2">
    <source>
        <dbReference type="EMBL" id="CAD1468411.1"/>
    </source>
</evidence>
<dbReference type="OrthoDB" id="417175at2759"/>
<feature type="domain" description="GDPGP1-like N-terminal" evidence="1">
    <location>
        <begin position="38"/>
        <end position="83"/>
    </location>
</feature>
<gene>
    <name evidence="2" type="ORF">MHI_LOCUS41770</name>
</gene>
<sequence>RNRNSVEQGHVFQELASKEKVEMSINYFTDTRHRYRYHIDKDDIIAVNVNPIEYCHSLLLPQRYKLLQIITKYSLFKAIELAKFVF</sequence>
<keyword evidence="3" id="KW-1185">Reference proteome</keyword>
<dbReference type="Proteomes" id="UP000752696">
    <property type="component" value="Unassembled WGS sequence"/>
</dbReference>